<proteinExistence type="predicted"/>
<accession>A0A0C3GWR1</accession>
<dbReference type="AlphaFoldDB" id="A0A0C3GWR1"/>
<dbReference type="HOGENOM" id="CLU_1094425_0_0_1"/>
<dbReference type="OrthoDB" id="3502114at2759"/>
<keyword evidence="2" id="KW-1185">Reference proteome</keyword>
<dbReference type="Proteomes" id="UP000054321">
    <property type="component" value="Unassembled WGS sequence"/>
</dbReference>
<gene>
    <name evidence="1" type="ORF">OIDMADRAFT_180743</name>
</gene>
<protein>
    <submittedName>
        <fullName evidence="1">Uncharacterized protein</fullName>
    </submittedName>
</protein>
<reference evidence="2" key="2">
    <citation type="submission" date="2015-01" db="EMBL/GenBank/DDBJ databases">
        <title>Evolutionary Origins and Diversification of the Mycorrhizal Mutualists.</title>
        <authorList>
            <consortium name="DOE Joint Genome Institute"/>
            <consortium name="Mycorrhizal Genomics Consortium"/>
            <person name="Kohler A."/>
            <person name="Kuo A."/>
            <person name="Nagy L.G."/>
            <person name="Floudas D."/>
            <person name="Copeland A."/>
            <person name="Barry K.W."/>
            <person name="Cichocki N."/>
            <person name="Veneault-Fourrey C."/>
            <person name="LaButti K."/>
            <person name="Lindquist E.A."/>
            <person name="Lipzen A."/>
            <person name="Lundell T."/>
            <person name="Morin E."/>
            <person name="Murat C."/>
            <person name="Riley R."/>
            <person name="Ohm R."/>
            <person name="Sun H."/>
            <person name="Tunlid A."/>
            <person name="Henrissat B."/>
            <person name="Grigoriev I.V."/>
            <person name="Hibbett D.S."/>
            <person name="Martin F."/>
        </authorList>
    </citation>
    <scope>NUCLEOTIDE SEQUENCE [LARGE SCALE GENOMIC DNA]</scope>
    <source>
        <strain evidence="2">Zn</strain>
    </source>
</reference>
<sequence>MHSKRFKEIMKISPRRFHISASPPYGVGIVFCNHINNNEESEFQLTSQRDGIRKCKPGIWRSVAKEFGHDGLAPDDGPFMECYVHWVADGTIDMTQAVKEWETYDMENREKDAAIDIDKILPDGVEWVKAGSYYDDGGVCSILSTEYLTMDAAKKVMFAGDEDKEVKYGYYLETITLNHCDGLPENSNFTLGGMNFVQDAVGGPPYVAVARQNGQAIAIKLHYGIGAEDDDAEDDNARDDGGNEDEERVLFKEYIGFRKEDGAMQIVLKHQGIVGCIIPRDVPTPETGH</sequence>
<evidence type="ECO:0000313" key="1">
    <source>
        <dbReference type="EMBL" id="KIN00516.1"/>
    </source>
</evidence>
<organism evidence="1 2">
    <name type="scientific">Oidiodendron maius (strain Zn)</name>
    <dbReference type="NCBI Taxonomy" id="913774"/>
    <lineage>
        <taxon>Eukaryota</taxon>
        <taxon>Fungi</taxon>
        <taxon>Dikarya</taxon>
        <taxon>Ascomycota</taxon>
        <taxon>Pezizomycotina</taxon>
        <taxon>Leotiomycetes</taxon>
        <taxon>Leotiomycetes incertae sedis</taxon>
        <taxon>Myxotrichaceae</taxon>
        <taxon>Oidiodendron</taxon>
    </lineage>
</organism>
<name>A0A0C3GWR1_OIDMZ</name>
<dbReference type="EMBL" id="KN832877">
    <property type="protein sequence ID" value="KIN00516.1"/>
    <property type="molecule type" value="Genomic_DNA"/>
</dbReference>
<evidence type="ECO:0000313" key="2">
    <source>
        <dbReference type="Proteomes" id="UP000054321"/>
    </source>
</evidence>
<reference evidence="1 2" key="1">
    <citation type="submission" date="2014-04" db="EMBL/GenBank/DDBJ databases">
        <authorList>
            <consortium name="DOE Joint Genome Institute"/>
            <person name="Kuo A."/>
            <person name="Martino E."/>
            <person name="Perotto S."/>
            <person name="Kohler A."/>
            <person name="Nagy L.G."/>
            <person name="Floudas D."/>
            <person name="Copeland A."/>
            <person name="Barry K.W."/>
            <person name="Cichocki N."/>
            <person name="Veneault-Fourrey C."/>
            <person name="LaButti K."/>
            <person name="Lindquist E.A."/>
            <person name="Lipzen A."/>
            <person name="Lundell T."/>
            <person name="Morin E."/>
            <person name="Murat C."/>
            <person name="Sun H."/>
            <person name="Tunlid A."/>
            <person name="Henrissat B."/>
            <person name="Grigoriev I.V."/>
            <person name="Hibbett D.S."/>
            <person name="Martin F."/>
            <person name="Nordberg H.P."/>
            <person name="Cantor M.N."/>
            <person name="Hua S.X."/>
        </authorList>
    </citation>
    <scope>NUCLEOTIDE SEQUENCE [LARGE SCALE GENOMIC DNA]</scope>
    <source>
        <strain evidence="1 2">Zn</strain>
    </source>
</reference>
<dbReference type="InParanoid" id="A0A0C3GWR1"/>